<dbReference type="EMBL" id="CM007901">
    <property type="protein sequence ID" value="OTG04667.1"/>
    <property type="molecule type" value="Genomic_DNA"/>
</dbReference>
<sequence>MAGDMCFLLVMIFYFVPIRTMSRDVMARFFKRKVDTSSEFVDVDTLPSNPYNHKPIESYNVNQRDEIRRACLLRRPYQPFSLMFFCFT</sequence>
<gene>
    <name evidence="2" type="ORF">HannXRQ_Chr12g0364861</name>
</gene>
<feature type="chain" id="PRO_5013168620" evidence="1">
    <location>
        <begin position="23"/>
        <end position="88"/>
    </location>
</feature>
<evidence type="ECO:0000313" key="2">
    <source>
        <dbReference type="EMBL" id="OTG04667.1"/>
    </source>
</evidence>
<feature type="signal peptide" evidence="1">
    <location>
        <begin position="1"/>
        <end position="22"/>
    </location>
</feature>
<keyword evidence="1" id="KW-0732">Signal</keyword>
<keyword evidence="3" id="KW-1185">Reference proteome</keyword>
<evidence type="ECO:0000256" key="1">
    <source>
        <dbReference type="SAM" id="SignalP"/>
    </source>
</evidence>
<name>A0A251T0M0_HELAN</name>
<dbReference type="Proteomes" id="UP000215914">
    <property type="component" value="Chromosome 12"/>
</dbReference>
<dbReference type="AlphaFoldDB" id="A0A251T0M0"/>
<dbReference type="InParanoid" id="A0A251T0M0"/>
<evidence type="ECO:0000313" key="3">
    <source>
        <dbReference type="Proteomes" id="UP000215914"/>
    </source>
</evidence>
<reference evidence="3" key="1">
    <citation type="journal article" date="2017" name="Nature">
        <title>The sunflower genome provides insights into oil metabolism, flowering and Asterid evolution.</title>
        <authorList>
            <person name="Badouin H."/>
            <person name="Gouzy J."/>
            <person name="Grassa C.J."/>
            <person name="Murat F."/>
            <person name="Staton S.E."/>
            <person name="Cottret L."/>
            <person name="Lelandais-Briere C."/>
            <person name="Owens G.L."/>
            <person name="Carrere S."/>
            <person name="Mayjonade B."/>
            <person name="Legrand L."/>
            <person name="Gill N."/>
            <person name="Kane N.C."/>
            <person name="Bowers J.E."/>
            <person name="Hubner S."/>
            <person name="Bellec A."/>
            <person name="Berard A."/>
            <person name="Berges H."/>
            <person name="Blanchet N."/>
            <person name="Boniface M.C."/>
            <person name="Brunel D."/>
            <person name="Catrice O."/>
            <person name="Chaidir N."/>
            <person name="Claudel C."/>
            <person name="Donnadieu C."/>
            <person name="Faraut T."/>
            <person name="Fievet G."/>
            <person name="Helmstetter N."/>
            <person name="King M."/>
            <person name="Knapp S.J."/>
            <person name="Lai Z."/>
            <person name="Le Paslier M.C."/>
            <person name="Lippi Y."/>
            <person name="Lorenzon L."/>
            <person name="Mandel J.R."/>
            <person name="Marage G."/>
            <person name="Marchand G."/>
            <person name="Marquand E."/>
            <person name="Bret-Mestries E."/>
            <person name="Morien E."/>
            <person name="Nambeesan S."/>
            <person name="Nguyen T."/>
            <person name="Pegot-Espagnet P."/>
            <person name="Pouilly N."/>
            <person name="Raftis F."/>
            <person name="Sallet E."/>
            <person name="Schiex T."/>
            <person name="Thomas J."/>
            <person name="Vandecasteele C."/>
            <person name="Vares D."/>
            <person name="Vear F."/>
            <person name="Vautrin S."/>
            <person name="Crespi M."/>
            <person name="Mangin B."/>
            <person name="Burke J.M."/>
            <person name="Salse J."/>
            <person name="Munos S."/>
            <person name="Vincourt P."/>
            <person name="Rieseberg L.H."/>
            <person name="Langlade N.B."/>
        </authorList>
    </citation>
    <scope>NUCLEOTIDE SEQUENCE [LARGE SCALE GENOMIC DNA]</scope>
    <source>
        <strain evidence="3">cv. SF193</strain>
    </source>
</reference>
<accession>A0A251T0M0</accession>
<proteinExistence type="predicted"/>
<protein>
    <submittedName>
        <fullName evidence="2">Uncharacterized protein</fullName>
    </submittedName>
</protein>
<organism evidence="2 3">
    <name type="scientific">Helianthus annuus</name>
    <name type="common">Common sunflower</name>
    <dbReference type="NCBI Taxonomy" id="4232"/>
    <lineage>
        <taxon>Eukaryota</taxon>
        <taxon>Viridiplantae</taxon>
        <taxon>Streptophyta</taxon>
        <taxon>Embryophyta</taxon>
        <taxon>Tracheophyta</taxon>
        <taxon>Spermatophyta</taxon>
        <taxon>Magnoliopsida</taxon>
        <taxon>eudicotyledons</taxon>
        <taxon>Gunneridae</taxon>
        <taxon>Pentapetalae</taxon>
        <taxon>asterids</taxon>
        <taxon>campanulids</taxon>
        <taxon>Asterales</taxon>
        <taxon>Asteraceae</taxon>
        <taxon>Asteroideae</taxon>
        <taxon>Heliantheae alliance</taxon>
        <taxon>Heliantheae</taxon>
        <taxon>Helianthus</taxon>
    </lineage>
</organism>